<accession>A0A1Y2EAZ1</accession>
<dbReference type="GeneID" id="63779685"/>
<organism evidence="1 2">
    <name type="scientific">Pseudomassariella vexata</name>
    <dbReference type="NCBI Taxonomy" id="1141098"/>
    <lineage>
        <taxon>Eukaryota</taxon>
        <taxon>Fungi</taxon>
        <taxon>Dikarya</taxon>
        <taxon>Ascomycota</taxon>
        <taxon>Pezizomycotina</taxon>
        <taxon>Sordariomycetes</taxon>
        <taxon>Xylariomycetidae</taxon>
        <taxon>Amphisphaeriales</taxon>
        <taxon>Pseudomassariaceae</taxon>
        <taxon>Pseudomassariella</taxon>
    </lineage>
</organism>
<dbReference type="InParanoid" id="A0A1Y2EAZ1"/>
<sequence length="187" mass="20612">MASESQASNNPLEIPNMGEIIIAPPSTLKAGSTFRIVGHIDESIVPLGDGLKAWLLLMNPLETSEAQESLKLTVATAETTARGECKPPLSSFMAESKAYWVSRDPSREMNIPIGWYVAFDNLKINQPGKYSFFIRLLQFVPSAEPGDVLPSLCLDLCNITVTDHEDAKEQTIDSNFHPLLTELDELH</sequence>
<evidence type="ECO:0000313" key="2">
    <source>
        <dbReference type="Proteomes" id="UP000193689"/>
    </source>
</evidence>
<keyword evidence="2" id="KW-1185">Reference proteome</keyword>
<dbReference type="EMBL" id="MCFJ01000003">
    <property type="protein sequence ID" value="ORY68731.1"/>
    <property type="molecule type" value="Genomic_DNA"/>
</dbReference>
<proteinExistence type="predicted"/>
<dbReference type="AlphaFoldDB" id="A0A1Y2EAZ1"/>
<reference evidence="1 2" key="1">
    <citation type="submission" date="2016-07" db="EMBL/GenBank/DDBJ databases">
        <title>Pervasive Adenine N6-methylation of Active Genes in Fungi.</title>
        <authorList>
            <consortium name="DOE Joint Genome Institute"/>
            <person name="Mondo S.J."/>
            <person name="Dannebaum R.O."/>
            <person name="Kuo R.C."/>
            <person name="Labutti K."/>
            <person name="Haridas S."/>
            <person name="Kuo A."/>
            <person name="Salamov A."/>
            <person name="Ahrendt S.R."/>
            <person name="Lipzen A."/>
            <person name="Sullivan W."/>
            <person name="Andreopoulos W.B."/>
            <person name="Clum A."/>
            <person name="Lindquist E."/>
            <person name="Daum C."/>
            <person name="Ramamoorthy G.K."/>
            <person name="Gryganskyi A."/>
            <person name="Culley D."/>
            <person name="Magnuson J.K."/>
            <person name="James T.Y."/>
            <person name="O'Malley M.A."/>
            <person name="Stajich J.E."/>
            <person name="Spatafora J.W."/>
            <person name="Visel A."/>
            <person name="Grigoriev I.V."/>
        </authorList>
    </citation>
    <scope>NUCLEOTIDE SEQUENCE [LARGE SCALE GENOMIC DNA]</scope>
    <source>
        <strain evidence="1 2">CBS 129021</strain>
    </source>
</reference>
<gene>
    <name evidence="1" type="ORF">BCR38DRAFT_482216</name>
</gene>
<name>A0A1Y2EAZ1_9PEZI</name>
<dbReference type="Proteomes" id="UP000193689">
    <property type="component" value="Unassembled WGS sequence"/>
</dbReference>
<protein>
    <submittedName>
        <fullName evidence="1">Uncharacterized protein</fullName>
    </submittedName>
</protein>
<dbReference type="RefSeq" id="XP_040719018.1">
    <property type="nucleotide sequence ID" value="XM_040863473.1"/>
</dbReference>
<evidence type="ECO:0000313" key="1">
    <source>
        <dbReference type="EMBL" id="ORY68731.1"/>
    </source>
</evidence>
<comment type="caution">
    <text evidence="1">The sequence shown here is derived from an EMBL/GenBank/DDBJ whole genome shotgun (WGS) entry which is preliminary data.</text>
</comment>